<evidence type="ECO:0000256" key="5">
    <source>
        <dbReference type="ARBA" id="ARBA00022801"/>
    </source>
</evidence>
<dbReference type="AlphaFoldDB" id="A0A371AYJ6"/>
<evidence type="ECO:0000313" key="9">
    <source>
        <dbReference type="EMBL" id="RDU24636.1"/>
    </source>
</evidence>
<keyword evidence="3" id="KW-0645">Protease</keyword>
<dbReference type="SMART" id="SM00793">
    <property type="entry name" value="AgrB"/>
    <property type="match status" value="1"/>
</dbReference>
<keyword evidence="10" id="KW-1185">Reference proteome</keyword>
<dbReference type="OrthoDB" id="2068371at2"/>
<proteinExistence type="predicted"/>
<sequence>MDKFEHMLALKLTKWMNRFYPREECEQVVIAYGIEVFIDNIFKLIVYMFIAIYLGIVKESILMLLLFAILRKLAGGMHFDKNIVCFLVTGIFIVGGAYLSKIISINYIISSIVLLISGLILLKYAPSGTKKNPVVPEKMKPLKIKTVITFVVYVITAIILKDKILYNMVMIVSVVVSIAVLPVVNRKYKE</sequence>
<dbReference type="RefSeq" id="WP_115480868.1">
    <property type="nucleotide sequence ID" value="NZ_QRCT01000012.1"/>
</dbReference>
<evidence type="ECO:0000256" key="2">
    <source>
        <dbReference type="ARBA" id="ARBA00022654"/>
    </source>
</evidence>
<keyword evidence="7 8" id="KW-0472">Membrane</keyword>
<evidence type="ECO:0000256" key="6">
    <source>
        <dbReference type="ARBA" id="ARBA00022989"/>
    </source>
</evidence>
<comment type="caution">
    <text evidence="9">The sequence shown here is derived from an EMBL/GenBank/DDBJ whole genome shotgun (WGS) entry which is preliminary data.</text>
</comment>
<evidence type="ECO:0000256" key="1">
    <source>
        <dbReference type="ARBA" id="ARBA00022475"/>
    </source>
</evidence>
<gene>
    <name evidence="9" type="ORF">DWV06_03995</name>
</gene>
<keyword evidence="4 8" id="KW-0812">Transmembrane</keyword>
<evidence type="ECO:0008006" key="11">
    <source>
        <dbReference type="Google" id="ProtNLM"/>
    </source>
</evidence>
<keyword evidence="2" id="KW-0673">Quorum sensing</keyword>
<dbReference type="EMBL" id="QRCT01000012">
    <property type="protein sequence ID" value="RDU24636.1"/>
    <property type="molecule type" value="Genomic_DNA"/>
</dbReference>
<evidence type="ECO:0000256" key="4">
    <source>
        <dbReference type="ARBA" id="ARBA00022692"/>
    </source>
</evidence>
<keyword evidence="6 8" id="KW-1133">Transmembrane helix</keyword>
<organism evidence="9 10">
    <name type="scientific">Anaerosacchariphilus polymeriproducens</name>
    <dbReference type="NCBI Taxonomy" id="1812858"/>
    <lineage>
        <taxon>Bacteria</taxon>
        <taxon>Bacillati</taxon>
        <taxon>Bacillota</taxon>
        <taxon>Clostridia</taxon>
        <taxon>Lachnospirales</taxon>
        <taxon>Lachnospiraceae</taxon>
        <taxon>Anaerosacchariphilus</taxon>
    </lineage>
</organism>
<dbReference type="GO" id="GO:0006508">
    <property type="term" value="P:proteolysis"/>
    <property type="evidence" value="ECO:0007669"/>
    <property type="project" value="UniProtKB-KW"/>
</dbReference>
<keyword evidence="5" id="KW-0378">Hydrolase</keyword>
<reference evidence="9 10" key="1">
    <citation type="submission" date="2018-07" db="EMBL/GenBank/DDBJ databases">
        <title>Anaerosacharophilus polymeroproducens gen. nov. sp. nov., an anaerobic bacterium isolated from salt field.</title>
        <authorList>
            <person name="Kim W."/>
            <person name="Yang S.-H."/>
            <person name="Oh J."/>
            <person name="Lee J.-H."/>
            <person name="Kwon K.K."/>
        </authorList>
    </citation>
    <scope>NUCLEOTIDE SEQUENCE [LARGE SCALE GENOMIC DNA]</scope>
    <source>
        <strain evidence="9 10">MCWD5</strain>
    </source>
</reference>
<name>A0A371AYJ6_9FIRM</name>
<evidence type="ECO:0000256" key="7">
    <source>
        <dbReference type="ARBA" id="ARBA00023136"/>
    </source>
</evidence>
<dbReference type="InterPro" id="IPR006741">
    <property type="entry name" value="AgrB"/>
</dbReference>
<protein>
    <recommendedName>
        <fullName evidence="11">Accessory regulator AgrB</fullName>
    </recommendedName>
</protein>
<dbReference type="Pfam" id="PF04647">
    <property type="entry name" value="AgrB"/>
    <property type="match status" value="1"/>
</dbReference>
<keyword evidence="1" id="KW-1003">Cell membrane</keyword>
<dbReference type="Proteomes" id="UP000255036">
    <property type="component" value="Unassembled WGS sequence"/>
</dbReference>
<evidence type="ECO:0000256" key="3">
    <source>
        <dbReference type="ARBA" id="ARBA00022670"/>
    </source>
</evidence>
<feature type="transmembrane region" description="Helical" evidence="8">
    <location>
        <begin position="44"/>
        <end position="70"/>
    </location>
</feature>
<feature type="transmembrane region" description="Helical" evidence="8">
    <location>
        <begin position="166"/>
        <end position="184"/>
    </location>
</feature>
<accession>A0A371AYJ6</accession>
<dbReference type="GO" id="GO:0008233">
    <property type="term" value="F:peptidase activity"/>
    <property type="evidence" value="ECO:0007669"/>
    <property type="project" value="UniProtKB-KW"/>
</dbReference>
<feature type="transmembrane region" description="Helical" evidence="8">
    <location>
        <begin position="142"/>
        <end position="160"/>
    </location>
</feature>
<evidence type="ECO:0000313" key="10">
    <source>
        <dbReference type="Proteomes" id="UP000255036"/>
    </source>
</evidence>
<dbReference type="GO" id="GO:0009372">
    <property type="term" value="P:quorum sensing"/>
    <property type="evidence" value="ECO:0007669"/>
    <property type="project" value="UniProtKB-KW"/>
</dbReference>
<evidence type="ECO:0000256" key="8">
    <source>
        <dbReference type="SAM" id="Phobius"/>
    </source>
</evidence>
<dbReference type="GO" id="GO:0016020">
    <property type="term" value="C:membrane"/>
    <property type="evidence" value="ECO:0007669"/>
    <property type="project" value="InterPro"/>
</dbReference>
<feature type="transmembrane region" description="Helical" evidence="8">
    <location>
        <begin position="105"/>
        <end position="122"/>
    </location>
</feature>
<feature type="transmembrane region" description="Helical" evidence="8">
    <location>
        <begin position="82"/>
        <end position="99"/>
    </location>
</feature>